<keyword evidence="3" id="KW-1185">Reference proteome</keyword>
<feature type="compositionally biased region" description="Pro residues" evidence="1">
    <location>
        <begin position="45"/>
        <end position="58"/>
    </location>
</feature>
<reference evidence="2 3" key="1">
    <citation type="journal article" date="2021" name="Nat. Plants">
        <title>The Taxus genome provides insights into paclitaxel biosynthesis.</title>
        <authorList>
            <person name="Xiong X."/>
            <person name="Gou J."/>
            <person name="Liao Q."/>
            <person name="Li Y."/>
            <person name="Zhou Q."/>
            <person name="Bi G."/>
            <person name="Li C."/>
            <person name="Du R."/>
            <person name="Wang X."/>
            <person name="Sun T."/>
            <person name="Guo L."/>
            <person name="Liang H."/>
            <person name="Lu P."/>
            <person name="Wu Y."/>
            <person name="Zhang Z."/>
            <person name="Ro D.K."/>
            <person name="Shang Y."/>
            <person name="Huang S."/>
            <person name="Yan J."/>
        </authorList>
    </citation>
    <scope>NUCLEOTIDE SEQUENCE [LARGE SCALE GENOMIC DNA]</scope>
    <source>
        <strain evidence="2">Ta-2019</strain>
    </source>
</reference>
<dbReference type="AlphaFoldDB" id="A0AA38LND1"/>
<dbReference type="Proteomes" id="UP000824469">
    <property type="component" value="Unassembled WGS sequence"/>
</dbReference>
<sequence length="58" mass="6092">RGGNSLPPPFPPFCTTVTSRRPAYRARTAPAHSADLVTLGHPALPSAPPPERLPPPLS</sequence>
<organism evidence="2 3">
    <name type="scientific">Taxus chinensis</name>
    <name type="common">Chinese yew</name>
    <name type="synonym">Taxus wallichiana var. chinensis</name>
    <dbReference type="NCBI Taxonomy" id="29808"/>
    <lineage>
        <taxon>Eukaryota</taxon>
        <taxon>Viridiplantae</taxon>
        <taxon>Streptophyta</taxon>
        <taxon>Embryophyta</taxon>
        <taxon>Tracheophyta</taxon>
        <taxon>Spermatophyta</taxon>
        <taxon>Pinopsida</taxon>
        <taxon>Pinidae</taxon>
        <taxon>Conifers II</taxon>
        <taxon>Cupressales</taxon>
        <taxon>Taxaceae</taxon>
        <taxon>Taxus</taxon>
    </lineage>
</organism>
<protein>
    <submittedName>
        <fullName evidence="2">Uncharacterized protein</fullName>
    </submittedName>
</protein>
<comment type="caution">
    <text evidence="2">The sequence shown here is derived from an EMBL/GenBank/DDBJ whole genome shotgun (WGS) entry which is preliminary data.</text>
</comment>
<dbReference type="EMBL" id="JAHRHJ020000001">
    <property type="protein sequence ID" value="KAH9329946.1"/>
    <property type="molecule type" value="Genomic_DNA"/>
</dbReference>
<feature type="region of interest" description="Disordered" evidence="1">
    <location>
        <begin position="24"/>
        <end position="58"/>
    </location>
</feature>
<name>A0AA38LND1_TAXCH</name>
<proteinExistence type="predicted"/>
<evidence type="ECO:0000313" key="3">
    <source>
        <dbReference type="Proteomes" id="UP000824469"/>
    </source>
</evidence>
<evidence type="ECO:0000313" key="2">
    <source>
        <dbReference type="EMBL" id="KAH9329946.1"/>
    </source>
</evidence>
<feature type="non-terminal residue" evidence="2">
    <location>
        <position position="58"/>
    </location>
</feature>
<accession>A0AA38LND1</accession>
<gene>
    <name evidence="2" type="ORF">KI387_002054</name>
</gene>
<evidence type="ECO:0000256" key="1">
    <source>
        <dbReference type="SAM" id="MobiDB-lite"/>
    </source>
</evidence>
<feature type="non-terminal residue" evidence="2">
    <location>
        <position position="1"/>
    </location>
</feature>